<proteinExistence type="predicted"/>
<dbReference type="EMBL" id="MIGB01000002">
    <property type="protein sequence ID" value="OSY43713.1"/>
    <property type="molecule type" value="Genomic_DNA"/>
</dbReference>
<dbReference type="OrthoDB" id="9772976at2"/>
<dbReference type="STRING" id="2074.BG845_00659"/>
<evidence type="ECO:0008006" key="3">
    <source>
        <dbReference type="Google" id="ProtNLM"/>
    </source>
</evidence>
<dbReference type="InterPro" id="IPR027417">
    <property type="entry name" value="P-loop_NTPase"/>
</dbReference>
<dbReference type="InterPro" id="IPR021228">
    <property type="entry name" value="BrxD"/>
</dbReference>
<gene>
    <name evidence="1" type="ORF">BG845_00659</name>
</gene>
<dbReference type="Proteomes" id="UP000194360">
    <property type="component" value="Unassembled WGS sequence"/>
</dbReference>
<dbReference type="AlphaFoldDB" id="A0A1Y2N8D7"/>
<organism evidence="1 2">
    <name type="scientific">Pseudonocardia autotrophica</name>
    <name type="common">Amycolata autotrophica</name>
    <name type="synonym">Nocardia autotrophica</name>
    <dbReference type="NCBI Taxonomy" id="2074"/>
    <lineage>
        <taxon>Bacteria</taxon>
        <taxon>Bacillati</taxon>
        <taxon>Actinomycetota</taxon>
        <taxon>Actinomycetes</taxon>
        <taxon>Pseudonocardiales</taxon>
        <taxon>Pseudonocardiaceae</taxon>
        <taxon>Pseudonocardia</taxon>
    </lineage>
</organism>
<keyword evidence="2" id="KW-1185">Reference proteome</keyword>
<evidence type="ECO:0000313" key="1">
    <source>
        <dbReference type="EMBL" id="OSY43713.1"/>
    </source>
</evidence>
<dbReference type="Pfam" id="PF10923">
    <property type="entry name" value="BrxC_BrxD"/>
    <property type="match status" value="1"/>
</dbReference>
<sequence length="432" mass="47846">MNRPVRIKARERDALIQSLRAGVVPRTGQHLIQVGRHQELSALLADIARISDGGSAVRFVIGDYGSGKTFFLNLVRAVAAQKKLVTLHADLNPGRRLASSGGQARGLYTELMRNTGTQARPDGALAAVVERFVTQAMDTARDQGTSPSKVIRSRLEELTELVGGYDFAHVIDAYWRGHDTDDDALQAHAVRWLRGEYSTKTEARSDLGVRTIVDDSSFYDQLKLLARFVRLAGYQGLLVCLDEMVNLYKIAHKGAREANYEQILRIVNDVLQGNAEGLGFVFGGTPDFLADSRRGLHSYGALASRLGENRFATDDLVDYSGPVLRLEQLSQEDFHVLLENVRHVHASGDPDKYLVPDEAIDAFMAHCRRQIGEAYFRTPRNTIKAFCDLLALLEQNPGRGWQEVLGQTSVAVETNPDLEPLDEDADDDLVSF</sequence>
<dbReference type="SUPFAM" id="SSF52540">
    <property type="entry name" value="P-loop containing nucleoside triphosphate hydrolases"/>
    <property type="match status" value="1"/>
</dbReference>
<accession>A0A1Y2N8D7</accession>
<comment type="caution">
    <text evidence="1">The sequence shown here is derived from an EMBL/GenBank/DDBJ whole genome shotgun (WGS) entry which is preliminary data.</text>
</comment>
<reference evidence="1 2" key="1">
    <citation type="submission" date="2016-09" db="EMBL/GenBank/DDBJ databases">
        <title>Pseudonocardia autotrophica DSM535, a candidate organism with high potential of specific P450 cytochromes.</title>
        <authorList>
            <person name="Grumaz C."/>
            <person name="Vainshtein Y."/>
            <person name="Kirstahler P."/>
            <person name="Sohn K."/>
        </authorList>
    </citation>
    <scope>NUCLEOTIDE SEQUENCE [LARGE SCALE GENOMIC DNA]</scope>
    <source>
        <strain evidence="1 2">DSM 535</strain>
    </source>
</reference>
<dbReference type="RefSeq" id="WP_085910967.1">
    <property type="nucleotide sequence ID" value="NZ_AP018920.1"/>
</dbReference>
<protein>
    <recommendedName>
        <fullName evidence="3">ATP-binding protein</fullName>
    </recommendedName>
</protein>
<evidence type="ECO:0000313" key="2">
    <source>
        <dbReference type="Proteomes" id="UP000194360"/>
    </source>
</evidence>
<name>A0A1Y2N8D7_PSEAH</name>